<dbReference type="PATRIC" id="fig|1123269.5.peg.1775"/>
<keyword evidence="3" id="KW-1185">Reference proteome</keyword>
<dbReference type="InterPro" id="IPR010662">
    <property type="entry name" value="RBBP9/YdeN"/>
</dbReference>
<dbReference type="Pfam" id="PF06821">
    <property type="entry name" value="Ser_hydrolase"/>
    <property type="match status" value="1"/>
</dbReference>
<dbReference type="STRING" id="1123269.NX02_09050"/>
<evidence type="ECO:0000256" key="1">
    <source>
        <dbReference type="SAM" id="MobiDB-lite"/>
    </source>
</evidence>
<evidence type="ECO:0000313" key="3">
    <source>
        <dbReference type="Proteomes" id="UP000018851"/>
    </source>
</evidence>
<dbReference type="KEGG" id="ssan:NX02_09050"/>
<proteinExistence type="predicted"/>
<evidence type="ECO:0000313" key="2">
    <source>
        <dbReference type="EMBL" id="AHE53531.1"/>
    </source>
</evidence>
<dbReference type="InterPro" id="IPR029058">
    <property type="entry name" value="AB_hydrolase_fold"/>
</dbReference>
<feature type="compositionally biased region" description="Basic and acidic residues" evidence="1">
    <location>
        <begin position="177"/>
        <end position="189"/>
    </location>
</feature>
<dbReference type="Proteomes" id="UP000018851">
    <property type="component" value="Chromosome"/>
</dbReference>
<dbReference type="AlphaFoldDB" id="W0A8Y9"/>
<reference evidence="2 3" key="1">
    <citation type="submission" date="2013-07" db="EMBL/GenBank/DDBJ databases">
        <title>Completed genome of Sphingomonas sanxanigenens NX02.</title>
        <authorList>
            <person name="Ma T."/>
            <person name="Huang H."/>
            <person name="Wu M."/>
            <person name="Li X."/>
            <person name="Li G."/>
        </authorList>
    </citation>
    <scope>NUCLEOTIDE SEQUENCE [LARGE SCALE GENOMIC DNA]</scope>
    <source>
        <strain evidence="2 3">NX02</strain>
    </source>
</reference>
<gene>
    <name evidence="2" type="ORF">NX02_09050</name>
</gene>
<dbReference type="SUPFAM" id="SSF53474">
    <property type="entry name" value="alpha/beta-Hydrolases"/>
    <property type="match status" value="1"/>
</dbReference>
<dbReference type="Gene3D" id="3.40.50.1820">
    <property type="entry name" value="alpha/beta hydrolase"/>
    <property type="match status" value="1"/>
</dbReference>
<organism evidence="2 3">
    <name type="scientific">Sphingomonas sanxanigenens DSM 19645 = NX02</name>
    <dbReference type="NCBI Taxonomy" id="1123269"/>
    <lineage>
        <taxon>Bacteria</taxon>
        <taxon>Pseudomonadati</taxon>
        <taxon>Pseudomonadota</taxon>
        <taxon>Alphaproteobacteria</taxon>
        <taxon>Sphingomonadales</taxon>
        <taxon>Sphingomonadaceae</taxon>
        <taxon>Sphingomonas</taxon>
    </lineage>
</organism>
<dbReference type="GO" id="GO:0016787">
    <property type="term" value="F:hydrolase activity"/>
    <property type="evidence" value="ECO:0007669"/>
    <property type="project" value="InterPro"/>
</dbReference>
<evidence type="ECO:0008006" key="4">
    <source>
        <dbReference type="Google" id="ProtNLM"/>
    </source>
</evidence>
<protein>
    <recommendedName>
        <fullName evidence="4">Esterase</fullName>
    </recommendedName>
</protein>
<dbReference type="EMBL" id="CP006644">
    <property type="protein sequence ID" value="AHE53531.1"/>
    <property type="molecule type" value="Genomic_DNA"/>
</dbReference>
<dbReference type="HOGENOM" id="CLU_088863_2_2_5"/>
<dbReference type="eggNOG" id="COG3545">
    <property type="taxonomic scope" value="Bacteria"/>
</dbReference>
<accession>W0A8Y9</accession>
<sequence>MWEQSRDDCSRVDLGQWDAPHRNSWVTKLDQAIRNSPTPVILVAHSLGCHAVAWWAALSGQPYGWPVAGALLVAPPDVTRAGVHPGIKDFAPMAPAILPFPAILVASEDDHYASIQASFDMARHWGCHFETAGALGHINADSDIGFWADGQRLLDRVMGAAHRSRDGQAVSGIEALRGPDSDRTRSPAG</sequence>
<feature type="region of interest" description="Disordered" evidence="1">
    <location>
        <begin position="168"/>
        <end position="189"/>
    </location>
</feature>
<name>W0A8Y9_9SPHN</name>